<dbReference type="InterPro" id="IPR007296">
    <property type="entry name" value="DUF403"/>
</dbReference>
<dbReference type="Pfam" id="PF04168">
    <property type="entry name" value="Alpha-E"/>
    <property type="match status" value="1"/>
</dbReference>
<organism evidence="3 4">
    <name type="scientific">Microbacterium ginsengisoli</name>
    <dbReference type="NCBI Taxonomy" id="400772"/>
    <lineage>
        <taxon>Bacteria</taxon>
        <taxon>Bacillati</taxon>
        <taxon>Actinomycetota</taxon>
        <taxon>Actinomycetes</taxon>
        <taxon>Micrococcales</taxon>
        <taxon>Microbacteriaceae</taxon>
        <taxon>Microbacterium</taxon>
    </lineage>
</organism>
<comment type="caution">
    <text evidence="3">The sequence shown here is derived from an EMBL/GenBank/DDBJ whole genome shotgun (WGS) entry which is preliminary data.</text>
</comment>
<evidence type="ECO:0000313" key="4">
    <source>
        <dbReference type="Proteomes" id="UP000257479"/>
    </source>
</evidence>
<evidence type="ECO:0000259" key="2">
    <source>
        <dbReference type="Pfam" id="PF14403"/>
    </source>
</evidence>
<reference evidence="3 4" key="1">
    <citation type="journal article" date="2018" name="Nat. Biotechnol.">
        <title>A standardized bacterial taxonomy based on genome phylogeny substantially revises the tree of life.</title>
        <authorList>
            <person name="Parks D.H."/>
            <person name="Chuvochina M."/>
            <person name="Waite D.W."/>
            <person name="Rinke C."/>
            <person name="Skarshewski A."/>
            <person name="Chaumeil P.A."/>
            <person name="Hugenholtz P."/>
        </authorList>
    </citation>
    <scope>NUCLEOTIDE SEQUENCE [LARGE SCALE GENOMIC DNA]</scope>
    <source>
        <strain evidence="3">UBA9152</strain>
    </source>
</reference>
<dbReference type="Proteomes" id="UP000257479">
    <property type="component" value="Unassembled WGS sequence"/>
</dbReference>
<dbReference type="SUPFAM" id="SSF56059">
    <property type="entry name" value="Glutathione synthetase ATP-binding domain-like"/>
    <property type="match status" value="1"/>
</dbReference>
<dbReference type="AlphaFoldDB" id="A0A3C1KDW4"/>
<evidence type="ECO:0000259" key="1">
    <source>
        <dbReference type="Pfam" id="PF04168"/>
    </source>
</evidence>
<dbReference type="EMBL" id="DMNG01000164">
    <property type="protein sequence ID" value="HAN24845.1"/>
    <property type="molecule type" value="Genomic_DNA"/>
</dbReference>
<proteinExistence type="predicted"/>
<feature type="domain" description="Circularly permuted ATP-grasp type 2" evidence="2">
    <location>
        <begin position="91"/>
        <end position="466"/>
    </location>
</feature>
<protein>
    <submittedName>
        <fullName evidence="3">Uncharacterized protein</fullName>
    </submittedName>
</protein>
<dbReference type="InterPro" id="IPR025841">
    <property type="entry name" value="CP_ATPgrasp_2"/>
</dbReference>
<name>A0A3C1KDW4_9MICO</name>
<dbReference type="Gene3D" id="3.40.50.11290">
    <property type="match status" value="1"/>
</dbReference>
<sequence>MTVIRDYAATLAQPALPLGGSGFARVRYDEVIAPDGTLREAWKAMAESVVALTPAELQRAEAEVRQFLVDDGVTYAPAGGDAQPWQLDPVPLVLAPDEWTRIEAGLAQRAELFDAILADLYGPQTLLADGSIPAAAVFGHTGYVRSAVRAGTGETSLFLLASDLGRDASGEWCVLTDRTQAPSGLGYARENRRVISQVLPELYQEHRLHRMDPYFAALRQSLLSAAEGVADPRVVILTPGALSETAYDQAYLAGALGFPLVQGSDLVVWEGWLWVKPSGWPEVRPTERVDVILRRVDAAWCDPLTQRSDSRLGVAGLVEVIRRGRVRVVNGLGASVLENPALSPVLPELCERLLGEQLRLSTPATWWGGDATGLEVLLARLDDESFAVRTIDGAGMPDADASPDAVRALIRENPWRWAGHEVLTLSQAPVCGADGQALAAPVTLRTFTLRHGSTYRPLVGGLANVAHAQRPGRVSKDVWVMKSTPGDPDQGLLELEPVSVSGVIPALGPRAIEDMWWIGRYAERAEDLLRLVVAVHTHADRLPAGDAAADDAVLVAMAAIERLIGRRPGTVHQELRSAIVEASRPGTAAQSLAQLRFALEAVRDQLSNDVWRSVAASDRALGELRASGQRQIADGAGRMLTGILSLQAVTANMIRDDGWLAIEAGRWIERSLQVCLLLRSTVVEKRERFVELSVLEMVLASAESAVTQRRRYRGNVRVYGVLELLLLDARNPRSVAFALGELRARLTALPRSTGSTRPERLLEQLEQTLAETDAAALASTSDGHRDGLERLLDDAIAQLRLLAEAVADLHFASGPTAQPITALSLTELLAVAS</sequence>
<dbReference type="PANTHER" id="PTHR34595">
    <property type="entry name" value="BLR5612 PROTEIN"/>
    <property type="match status" value="1"/>
</dbReference>
<dbReference type="PANTHER" id="PTHR34595:SF2">
    <property type="entry name" value="BLR2978 PROTEIN"/>
    <property type="match status" value="1"/>
</dbReference>
<gene>
    <name evidence="3" type="ORF">DCP95_09785</name>
</gene>
<feature type="domain" description="DUF403" evidence="1">
    <location>
        <begin position="509"/>
        <end position="811"/>
    </location>
</feature>
<evidence type="ECO:0000313" key="3">
    <source>
        <dbReference type="EMBL" id="HAN24845.1"/>
    </source>
</evidence>
<dbReference type="InterPro" id="IPR051680">
    <property type="entry name" value="ATP-dep_Glu-Cys_Ligase-2"/>
</dbReference>
<accession>A0A3C1KDW4</accession>
<dbReference type="Pfam" id="PF14403">
    <property type="entry name" value="CP_ATPgrasp_2"/>
    <property type="match status" value="1"/>
</dbReference>